<dbReference type="Gene3D" id="1.20.1250.20">
    <property type="entry name" value="MFS general substrate transporter like domains"/>
    <property type="match status" value="1"/>
</dbReference>
<evidence type="ECO:0000256" key="2">
    <source>
        <dbReference type="ARBA" id="ARBA00022989"/>
    </source>
</evidence>
<feature type="transmembrane region" description="Helical" evidence="4">
    <location>
        <begin position="248"/>
        <end position="265"/>
    </location>
</feature>
<dbReference type="PATRIC" id="fig|1641875.4.peg.3753"/>
<reference evidence="6 7" key="1">
    <citation type="submission" date="2015-04" db="EMBL/GenBank/DDBJ databases">
        <title>The draft genome sequence of Roseovarius sp.R12b.</title>
        <authorList>
            <person name="Li G."/>
            <person name="Lai Q."/>
            <person name="Shao Z."/>
            <person name="Yan P."/>
        </authorList>
    </citation>
    <scope>NUCLEOTIDE SEQUENCE [LARGE SCALE GENOMIC DNA]</scope>
    <source>
        <strain evidence="6 7">R12B</strain>
    </source>
</reference>
<sequence length="421" mass="43674">MSGAGKAPRLPAFALFAAMLSAAGLPLYMHAPKFFVDEYGVSLAALGTVLGVLRLLDFVQDPLLGRVSAMTAGYRGMTVLIAGVAMIAGMLGLFAVEPVLPPLWWFAVMLTLVFSAFSYLTICFYAQGVSVAGRTGQGGHLRVARWRETGALLGICAAAVAPVALGGYAAFAVAFAGLGLVALWGMGTEWRGQPPEEGVTSQLGTVLRDAKARRLLLVALANSAPVAVSSTLFLFYVEDRLAAPGWEGPLLLVFFLSAAAAAPMWGKLAESYGARRVLIWAMVLAIVAFAFAVMLGAGDIWAFAVICVLTGVALGADMTLLPALFADRMAEVSPGAAEGFSLWSFVSKITLAIAAVGLLPLLESVGYASGQENSEDALWALSLLYGAVPCVLKLAAIALLATAPGGGDAPQGAMVEAGRRR</sequence>
<keyword evidence="1 4" id="KW-0812">Transmembrane</keyword>
<dbReference type="AlphaFoldDB" id="A0A0T5NWJ7"/>
<evidence type="ECO:0000256" key="3">
    <source>
        <dbReference type="ARBA" id="ARBA00023136"/>
    </source>
</evidence>
<feature type="transmembrane region" description="Helical" evidence="4">
    <location>
        <begin position="102"/>
        <end position="125"/>
    </location>
</feature>
<evidence type="ECO:0000259" key="5">
    <source>
        <dbReference type="PROSITE" id="PS50850"/>
    </source>
</evidence>
<feature type="domain" description="Major facilitator superfamily (MFS) profile" evidence="5">
    <location>
        <begin position="211"/>
        <end position="421"/>
    </location>
</feature>
<keyword evidence="7" id="KW-1185">Reference proteome</keyword>
<organism evidence="6 7">
    <name type="scientific">Roseovarius atlanticus</name>
    <dbReference type="NCBI Taxonomy" id="1641875"/>
    <lineage>
        <taxon>Bacteria</taxon>
        <taxon>Pseudomonadati</taxon>
        <taxon>Pseudomonadota</taxon>
        <taxon>Alphaproteobacteria</taxon>
        <taxon>Rhodobacterales</taxon>
        <taxon>Roseobacteraceae</taxon>
        <taxon>Roseovarius</taxon>
    </lineage>
</organism>
<feature type="transmembrane region" description="Helical" evidence="4">
    <location>
        <begin position="40"/>
        <end position="56"/>
    </location>
</feature>
<dbReference type="STRING" id="1641875.XM53_06850"/>
<dbReference type="Pfam" id="PF13347">
    <property type="entry name" value="MFS_2"/>
    <property type="match status" value="1"/>
</dbReference>
<keyword evidence="3 4" id="KW-0472">Membrane</keyword>
<dbReference type="GO" id="GO:0022857">
    <property type="term" value="F:transmembrane transporter activity"/>
    <property type="evidence" value="ECO:0007669"/>
    <property type="project" value="InterPro"/>
</dbReference>
<dbReference type="Proteomes" id="UP000051295">
    <property type="component" value="Unassembled WGS sequence"/>
</dbReference>
<name>A0A0T5NWJ7_9RHOB</name>
<keyword evidence="2 4" id="KW-1133">Transmembrane helix</keyword>
<evidence type="ECO:0000313" key="6">
    <source>
        <dbReference type="EMBL" id="KRS13301.1"/>
    </source>
</evidence>
<feature type="transmembrane region" description="Helical" evidence="4">
    <location>
        <begin position="377"/>
        <end position="401"/>
    </location>
</feature>
<feature type="transmembrane region" description="Helical" evidence="4">
    <location>
        <begin position="215"/>
        <end position="236"/>
    </location>
</feature>
<feature type="transmembrane region" description="Helical" evidence="4">
    <location>
        <begin position="342"/>
        <end position="362"/>
    </location>
</feature>
<dbReference type="EMBL" id="LAXJ01000006">
    <property type="protein sequence ID" value="KRS13301.1"/>
    <property type="molecule type" value="Genomic_DNA"/>
</dbReference>
<dbReference type="SUPFAM" id="SSF103473">
    <property type="entry name" value="MFS general substrate transporter"/>
    <property type="match status" value="1"/>
</dbReference>
<accession>A0A0T5NWJ7</accession>
<feature type="transmembrane region" description="Helical" evidence="4">
    <location>
        <begin position="300"/>
        <end position="321"/>
    </location>
</feature>
<protein>
    <submittedName>
        <fullName evidence="6">Sugar:cation symporter</fullName>
    </submittedName>
</protein>
<dbReference type="OrthoDB" id="181905at2"/>
<dbReference type="InterPro" id="IPR020846">
    <property type="entry name" value="MFS_dom"/>
</dbReference>
<dbReference type="RefSeq" id="WP_057791653.1">
    <property type="nucleotide sequence ID" value="NZ_LAXJ01000006.1"/>
</dbReference>
<evidence type="ECO:0000256" key="4">
    <source>
        <dbReference type="SAM" id="Phobius"/>
    </source>
</evidence>
<dbReference type="InterPro" id="IPR036259">
    <property type="entry name" value="MFS_trans_sf"/>
</dbReference>
<feature type="transmembrane region" description="Helical" evidence="4">
    <location>
        <begin position="146"/>
        <end position="163"/>
    </location>
</feature>
<evidence type="ECO:0000256" key="1">
    <source>
        <dbReference type="ARBA" id="ARBA00022692"/>
    </source>
</evidence>
<evidence type="ECO:0000313" key="7">
    <source>
        <dbReference type="Proteomes" id="UP000051295"/>
    </source>
</evidence>
<feature type="transmembrane region" description="Helical" evidence="4">
    <location>
        <begin position="277"/>
        <end position="294"/>
    </location>
</feature>
<proteinExistence type="predicted"/>
<gene>
    <name evidence="6" type="ORF">XM53_06850</name>
</gene>
<dbReference type="PROSITE" id="PS50850">
    <property type="entry name" value="MFS"/>
    <property type="match status" value="1"/>
</dbReference>
<feature type="transmembrane region" description="Helical" evidence="4">
    <location>
        <begin position="77"/>
        <end position="96"/>
    </location>
</feature>
<comment type="caution">
    <text evidence="6">The sequence shown here is derived from an EMBL/GenBank/DDBJ whole genome shotgun (WGS) entry which is preliminary data.</text>
</comment>